<name>A0ABT3PNI4_9BACT</name>
<comment type="catalytic activity">
    <reaction evidence="4">
        <text>guanosine(18) in tRNA + S-adenosyl-L-methionine = 2'-O-methylguanosine(18) in tRNA + S-adenosyl-L-homocysteine + H(+)</text>
        <dbReference type="Rhea" id="RHEA:20077"/>
        <dbReference type="Rhea" id="RHEA-COMP:10190"/>
        <dbReference type="Rhea" id="RHEA-COMP:10192"/>
        <dbReference type="ChEBI" id="CHEBI:15378"/>
        <dbReference type="ChEBI" id="CHEBI:57856"/>
        <dbReference type="ChEBI" id="CHEBI:59789"/>
        <dbReference type="ChEBI" id="CHEBI:74269"/>
        <dbReference type="ChEBI" id="CHEBI:74445"/>
        <dbReference type="EC" id="2.1.1.34"/>
    </reaction>
</comment>
<keyword evidence="1 4" id="KW-0820">tRNA-binding</keyword>
<evidence type="ECO:0000313" key="7">
    <source>
        <dbReference type="Proteomes" id="UP001207918"/>
    </source>
</evidence>
<evidence type="ECO:0000256" key="4">
    <source>
        <dbReference type="HAMAP-Rule" id="MF_02060"/>
    </source>
</evidence>
<dbReference type="Gene3D" id="3.40.1280.10">
    <property type="match status" value="1"/>
</dbReference>
<evidence type="ECO:0000313" key="6">
    <source>
        <dbReference type="EMBL" id="MCW9707416.1"/>
    </source>
</evidence>
<feature type="domain" description="tRNA/rRNA methyltransferase SpoU type" evidence="5">
    <location>
        <begin position="36"/>
        <end position="180"/>
    </location>
</feature>
<comment type="similarity">
    <text evidence="4">Belongs to the class IV-like SAM-binding methyltransferase superfamily. RNA methyltransferase TrmH family.</text>
</comment>
<dbReference type="PANTHER" id="PTHR43453:SF3">
    <property type="entry name" value="TRNA_RRNA METHYLTRANSFERASE SPOU TYPE DOMAIN-CONTAINING PROTEIN"/>
    <property type="match status" value="1"/>
</dbReference>
<dbReference type="PANTHER" id="PTHR43453">
    <property type="entry name" value="RRNA METHYLASE-LIKE"/>
    <property type="match status" value="1"/>
</dbReference>
<keyword evidence="3 4" id="KW-0808">Transferase</keyword>
<reference evidence="6 7" key="1">
    <citation type="submission" date="2021-03" db="EMBL/GenBank/DDBJ databases">
        <title>Aliifodinibius sp. nov., a new bacterium isolated from saline soil.</title>
        <authorList>
            <person name="Galisteo C."/>
            <person name="De La Haba R."/>
            <person name="Sanchez-Porro C."/>
            <person name="Ventosa A."/>
        </authorList>
    </citation>
    <scope>NUCLEOTIDE SEQUENCE [LARGE SCALE GENOMIC DNA]</scope>
    <source>
        <strain evidence="6 7">1BSP15-2V2</strain>
    </source>
</reference>
<dbReference type="HAMAP" id="MF_02060">
    <property type="entry name" value="tRNA_methyltr_TrmH"/>
    <property type="match status" value="1"/>
</dbReference>
<comment type="function">
    <text evidence="4">Catalyzes the 2'-O methylation of guanosine at position 18 in tRNA.</text>
</comment>
<evidence type="ECO:0000256" key="1">
    <source>
        <dbReference type="ARBA" id="ARBA00022555"/>
    </source>
</evidence>
<evidence type="ECO:0000256" key="3">
    <source>
        <dbReference type="ARBA" id="ARBA00022679"/>
    </source>
</evidence>
<protein>
    <recommendedName>
        <fullName evidence="4">tRNA (guanosine(18)-2'-O)-methyltransferase</fullName>
        <ecNumber evidence="4">2.1.1.34</ecNumber>
    </recommendedName>
    <alternativeName>
        <fullName evidence="4">tRNA [Gm18] methyltransferase</fullName>
    </alternativeName>
</protein>
<dbReference type="Pfam" id="PF00588">
    <property type="entry name" value="SpoU_methylase"/>
    <property type="match status" value="1"/>
</dbReference>
<keyword evidence="4" id="KW-0819">tRNA processing</keyword>
<dbReference type="InterPro" id="IPR033671">
    <property type="entry name" value="TrmH"/>
</dbReference>
<dbReference type="InterPro" id="IPR001537">
    <property type="entry name" value="SpoU_MeTrfase"/>
</dbReference>
<comment type="caution">
    <text evidence="4">Lacks conserved residue(s) required for the propagation of feature annotation.</text>
</comment>
<dbReference type="InterPro" id="IPR029026">
    <property type="entry name" value="tRNA_m1G_MTases_N"/>
</dbReference>
<dbReference type="GO" id="GO:0032259">
    <property type="term" value="P:methylation"/>
    <property type="evidence" value="ECO:0007669"/>
    <property type="project" value="UniProtKB-KW"/>
</dbReference>
<dbReference type="GO" id="GO:0008168">
    <property type="term" value="F:methyltransferase activity"/>
    <property type="evidence" value="ECO:0007669"/>
    <property type="project" value="UniProtKB-KW"/>
</dbReference>
<sequence length="229" mass="26302">MDQASKEKLVTYLQQFITENRWQRINNVLDKRTRYLSVVLEDLYQPHNASAVLRSCDCFGVQDVHIIENENKFNPSKGVTIGSDQWLTLSKYRKKDRDNTKYCYQKLKEQGYKLIATTPHTGDMDIDEVPLDQKTALVFGSELTGLSEQAIAMADGYAKIPMVGFSESFNISVSAALCLYELSGRLRKGAAHWELSPREKLDLQHKWLRNSVRAADKLEERFFEGQNED</sequence>
<evidence type="ECO:0000259" key="5">
    <source>
        <dbReference type="Pfam" id="PF00588"/>
    </source>
</evidence>
<dbReference type="RefSeq" id="WP_265766194.1">
    <property type="nucleotide sequence ID" value="NZ_JAGGJA010000006.1"/>
</dbReference>
<organism evidence="6 7">
    <name type="scientific">Fodinibius salsisoli</name>
    <dbReference type="NCBI Taxonomy" id="2820877"/>
    <lineage>
        <taxon>Bacteria</taxon>
        <taxon>Pseudomonadati</taxon>
        <taxon>Balneolota</taxon>
        <taxon>Balneolia</taxon>
        <taxon>Balneolales</taxon>
        <taxon>Balneolaceae</taxon>
        <taxon>Fodinibius</taxon>
    </lineage>
</organism>
<dbReference type="EMBL" id="JAGGJA010000006">
    <property type="protein sequence ID" value="MCW9707416.1"/>
    <property type="molecule type" value="Genomic_DNA"/>
</dbReference>
<keyword evidence="2 4" id="KW-0489">Methyltransferase</keyword>
<feature type="binding site" evidence="4">
    <location>
        <position position="160"/>
    </location>
    <ligand>
        <name>S-adenosyl-L-methionine</name>
        <dbReference type="ChEBI" id="CHEBI:59789"/>
    </ligand>
</feature>
<dbReference type="CDD" id="cd18092">
    <property type="entry name" value="SpoU-like_TrmH"/>
    <property type="match status" value="1"/>
</dbReference>
<keyword evidence="4" id="KW-0694">RNA-binding</keyword>
<comment type="caution">
    <text evidence="6">The sequence shown here is derived from an EMBL/GenBank/DDBJ whole genome shotgun (WGS) entry which is preliminary data.</text>
</comment>
<dbReference type="InterPro" id="IPR029028">
    <property type="entry name" value="Alpha/beta_knot_MTases"/>
</dbReference>
<feature type="binding site" evidence="4">
    <location>
        <position position="117"/>
    </location>
    <ligand>
        <name>S-adenosyl-L-methionine</name>
        <dbReference type="ChEBI" id="CHEBI:59789"/>
    </ligand>
</feature>
<proteinExistence type="inferred from homology"/>
<accession>A0ABT3PNI4</accession>
<dbReference type="Proteomes" id="UP001207918">
    <property type="component" value="Unassembled WGS sequence"/>
</dbReference>
<evidence type="ECO:0000256" key="2">
    <source>
        <dbReference type="ARBA" id="ARBA00022603"/>
    </source>
</evidence>
<gene>
    <name evidence="4" type="primary">trmH</name>
    <name evidence="6" type="ORF">J6I44_11145</name>
</gene>
<dbReference type="EC" id="2.1.1.34" evidence="4"/>
<dbReference type="SUPFAM" id="SSF75217">
    <property type="entry name" value="alpha/beta knot"/>
    <property type="match status" value="1"/>
</dbReference>
<keyword evidence="4" id="KW-0949">S-adenosyl-L-methionine</keyword>
<keyword evidence="7" id="KW-1185">Reference proteome</keyword>